<dbReference type="OrthoDB" id="980465at2"/>
<dbReference type="Pfam" id="PF16743">
    <property type="entry name" value="PliI"/>
    <property type="match status" value="1"/>
</dbReference>
<accession>A0A521B9U5</accession>
<evidence type="ECO:0000313" key="1">
    <source>
        <dbReference type="EMBL" id="SMO43837.1"/>
    </source>
</evidence>
<sequence>MLKQTLSYIFLFGITALLSCTHSAPKQHMIADRANSVAADSIAQQSIDSGFSKTLSMGAISFKVSCANTSSLNRLVISPSGIVQKSVISEDIEGTITDAVVADLNSDAFPELYCFANSAGSGSYGKVYAYSSNKNKSLTSIYLPELSDNKKFSTGYMGHDVFKINQNRLIRSFPIYLKDDPNVSPSGGTRTVTYKLKAGEAGWVLEVDNVKDSK</sequence>
<organism evidence="1 2">
    <name type="scientific">Solitalea koreensis</name>
    <dbReference type="NCBI Taxonomy" id="543615"/>
    <lineage>
        <taxon>Bacteria</taxon>
        <taxon>Pseudomonadati</taxon>
        <taxon>Bacteroidota</taxon>
        <taxon>Sphingobacteriia</taxon>
        <taxon>Sphingobacteriales</taxon>
        <taxon>Sphingobacteriaceae</taxon>
        <taxon>Solitalea</taxon>
    </lineage>
</organism>
<keyword evidence="2" id="KW-1185">Reference proteome</keyword>
<dbReference type="EMBL" id="FXSZ01000002">
    <property type="protein sequence ID" value="SMO43837.1"/>
    <property type="molecule type" value="Genomic_DNA"/>
</dbReference>
<dbReference type="InterPro" id="IPR038643">
    <property type="entry name" value="PliI_sf"/>
</dbReference>
<dbReference type="InterPro" id="IPR031948">
    <property type="entry name" value="PliI"/>
</dbReference>
<dbReference type="PROSITE" id="PS51257">
    <property type="entry name" value="PROKAR_LIPOPROTEIN"/>
    <property type="match status" value="1"/>
</dbReference>
<dbReference type="RefSeq" id="WP_142601430.1">
    <property type="nucleotide sequence ID" value="NZ_FXSZ01000002.1"/>
</dbReference>
<dbReference type="Proteomes" id="UP000315971">
    <property type="component" value="Unassembled WGS sequence"/>
</dbReference>
<reference evidence="1 2" key="1">
    <citation type="submission" date="2017-05" db="EMBL/GenBank/DDBJ databases">
        <authorList>
            <person name="Varghese N."/>
            <person name="Submissions S."/>
        </authorList>
    </citation>
    <scope>NUCLEOTIDE SEQUENCE [LARGE SCALE GENOMIC DNA]</scope>
    <source>
        <strain evidence="1 2">DSM 21342</strain>
    </source>
</reference>
<dbReference type="AlphaFoldDB" id="A0A521B9U5"/>
<protein>
    <submittedName>
        <fullName evidence="1">Lysozyme inhibitor of I-type lysozyme</fullName>
    </submittedName>
</protein>
<dbReference type="Gene3D" id="2.40.128.460">
    <property type="entry name" value="Periplasmic lysozyme inhibitor of I-type lysozyme"/>
    <property type="match status" value="1"/>
</dbReference>
<gene>
    <name evidence="1" type="ORF">SAMN06265350_10227</name>
</gene>
<name>A0A521B9U5_9SPHI</name>
<evidence type="ECO:0000313" key="2">
    <source>
        <dbReference type="Proteomes" id="UP000315971"/>
    </source>
</evidence>
<proteinExistence type="predicted"/>